<evidence type="ECO:0000313" key="3">
    <source>
        <dbReference type="Proteomes" id="UP000727407"/>
    </source>
</evidence>
<dbReference type="EMBL" id="QNUK01000167">
    <property type="protein sequence ID" value="KAF5899456.1"/>
    <property type="molecule type" value="Genomic_DNA"/>
</dbReference>
<dbReference type="AlphaFoldDB" id="A0A8J4TK58"/>
<dbReference type="InterPro" id="IPR016187">
    <property type="entry name" value="CTDL_fold"/>
</dbReference>
<accession>A0A8J4TK58</accession>
<dbReference type="OrthoDB" id="6369810at2759"/>
<dbReference type="InterPro" id="IPR016186">
    <property type="entry name" value="C-type_lectin-like/link_sf"/>
</dbReference>
<dbReference type="PANTHER" id="PTHR45784:SF3">
    <property type="entry name" value="C-TYPE LECTIN DOMAIN FAMILY 4 MEMBER K-LIKE-RELATED"/>
    <property type="match status" value="1"/>
</dbReference>
<sequence length="140" mass="15509">NFSGKFISITSPLLSWLDARAYCRQYYTDLASSLSSSDQDLIDQLAAASNSPWIGLYRDTWKWSDGSNATNIKWNPGKPTGGSNNCAAFRNGLLTDYGCGGPFYFFCYTPYPTRSQIMRLQVESDGSVFDPAVQSSILDQ</sequence>
<gene>
    <name evidence="2" type="ORF">DAT39_010823</name>
</gene>
<dbReference type="PANTHER" id="PTHR45784">
    <property type="entry name" value="C-TYPE LECTIN DOMAIN FAMILY 20 MEMBER A-RELATED"/>
    <property type="match status" value="1"/>
</dbReference>
<dbReference type="InterPro" id="IPR001304">
    <property type="entry name" value="C-type_lectin-like"/>
</dbReference>
<reference evidence="2" key="1">
    <citation type="submission" date="2020-07" db="EMBL/GenBank/DDBJ databases">
        <title>Clarias magur genome sequencing, assembly and annotation.</title>
        <authorList>
            <person name="Kushwaha B."/>
            <person name="Kumar R."/>
            <person name="Das P."/>
            <person name="Joshi C.G."/>
            <person name="Kumar D."/>
            <person name="Nagpure N.S."/>
            <person name="Pandey M."/>
            <person name="Agarwal S."/>
            <person name="Srivastava S."/>
            <person name="Singh M."/>
            <person name="Sahoo L."/>
            <person name="Jayasankar P."/>
            <person name="Meher P.K."/>
            <person name="Koringa P.G."/>
            <person name="Iquebal M.A."/>
            <person name="Das S.P."/>
            <person name="Bit A."/>
            <person name="Patnaik S."/>
            <person name="Patel N."/>
            <person name="Shah T.M."/>
            <person name="Hinsu A."/>
            <person name="Jena J.K."/>
        </authorList>
    </citation>
    <scope>NUCLEOTIDE SEQUENCE</scope>
    <source>
        <strain evidence="2">CIFAMagur01</strain>
        <tissue evidence="2">Testis</tissue>
    </source>
</reference>
<dbReference type="SMART" id="SM00034">
    <property type="entry name" value="CLECT"/>
    <property type="match status" value="1"/>
</dbReference>
<dbReference type="SUPFAM" id="SSF56436">
    <property type="entry name" value="C-type lectin-like"/>
    <property type="match status" value="1"/>
</dbReference>
<dbReference type="Proteomes" id="UP000727407">
    <property type="component" value="Unassembled WGS sequence"/>
</dbReference>
<feature type="non-terminal residue" evidence="2">
    <location>
        <position position="140"/>
    </location>
</feature>
<feature type="non-terminal residue" evidence="2">
    <location>
        <position position="1"/>
    </location>
</feature>
<dbReference type="PROSITE" id="PS50041">
    <property type="entry name" value="C_TYPE_LECTIN_2"/>
    <property type="match status" value="1"/>
</dbReference>
<dbReference type="Gene3D" id="3.10.100.10">
    <property type="entry name" value="Mannose-Binding Protein A, subunit A"/>
    <property type="match status" value="1"/>
</dbReference>
<evidence type="ECO:0000313" key="2">
    <source>
        <dbReference type="EMBL" id="KAF5899456.1"/>
    </source>
</evidence>
<dbReference type="Pfam" id="PF00059">
    <property type="entry name" value="Lectin_C"/>
    <property type="match status" value="1"/>
</dbReference>
<organism evidence="2 3">
    <name type="scientific">Clarias magur</name>
    <name type="common">Asian catfish</name>
    <name type="synonym">Macropteronotus magur</name>
    <dbReference type="NCBI Taxonomy" id="1594786"/>
    <lineage>
        <taxon>Eukaryota</taxon>
        <taxon>Metazoa</taxon>
        <taxon>Chordata</taxon>
        <taxon>Craniata</taxon>
        <taxon>Vertebrata</taxon>
        <taxon>Euteleostomi</taxon>
        <taxon>Actinopterygii</taxon>
        <taxon>Neopterygii</taxon>
        <taxon>Teleostei</taxon>
        <taxon>Ostariophysi</taxon>
        <taxon>Siluriformes</taxon>
        <taxon>Clariidae</taxon>
        <taxon>Clarias</taxon>
    </lineage>
</organism>
<name>A0A8J4TK58_CLAMG</name>
<comment type="caution">
    <text evidence="2">The sequence shown here is derived from an EMBL/GenBank/DDBJ whole genome shotgun (WGS) entry which is preliminary data.</text>
</comment>
<keyword evidence="2" id="KW-0675">Receptor</keyword>
<proteinExistence type="predicted"/>
<keyword evidence="3" id="KW-1185">Reference proteome</keyword>
<evidence type="ECO:0000259" key="1">
    <source>
        <dbReference type="PROSITE" id="PS50041"/>
    </source>
</evidence>
<feature type="domain" description="C-type lectin" evidence="1">
    <location>
        <begin position="2"/>
        <end position="108"/>
    </location>
</feature>
<protein>
    <submittedName>
        <fullName evidence="2">Macrophage mannose receptor 1-like isoform X6</fullName>
    </submittedName>
</protein>